<organism evidence="2 3">
    <name type="scientific">Tsukamurella spumae</name>
    <dbReference type="NCBI Taxonomy" id="44753"/>
    <lineage>
        <taxon>Bacteria</taxon>
        <taxon>Bacillati</taxon>
        <taxon>Actinomycetota</taxon>
        <taxon>Actinomycetes</taxon>
        <taxon>Mycobacteriales</taxon>
        <taxon>Tsukamurellaceae</taxon>
        <taxon>Tsukamurella</taxon>
    </lineage>
</organism>
<sequence>MNMHVSAREVSQSAAAAPCPWCGSSVATTAWPGETERVYADHRLPAPHGRERCPASGLTRSEVEPAGGPR</sequence>
<accession>A0A846X6X2</accession>
<feature type="compositionally biased region" description="Basic and acidic residues" evidence="1">
    <location>
        <begin position="43"/>
        <end position="53"/>
    </location>
</feature>
<feature type="region of interest" description="Disordered" evidence="1">
    <location>
        <begin position="1"/>
        <end position="20"/>
    </location>
</feature>
<proteinExistence type="predicted"/>
<name>A0A846X6X2_9ACTN</name>
<dbReference type="EMBL" id="JAAXOQ010000018">
    <property type="protein sequence ID" value="NKY19520.1"/>
    <property type="molecule type" value="Genomic_DNA"/>
</dbReference>
<evidence type="ECO:0000313" key="3">
    <source>
        <dbReference type="Proteomes" id="UP000582646"/>
    </source>
</evidence>
<protein>
    <submittedName>
        <fullName evidence="2">Uncharacterized protein</fullName>
    </submittedName>
</protein>
<dbReference type="AlphaFoldDB" id="A0A846X6X2"/>
<evidence type="ECO:0000313" key="2">
    <source>
        <dbReference type="EMBL" id="NKY19520.1"/>
    </source>
</evidence>
<dbReference type="RefSeq" id="WP_168546515.1">
    <property type="nucleotide sequence ID" value="NZ_BAAAKS010000054.1"/>
</dbReference>
<comment type="caution">
    <text evidence="2">The sequence shown here is derived from an EMBL/GenBank/DDBJ whole genome shotgun (WGS) entry which is preliminary data.</text>
</comment>
<evidence type="ECO:0000256" key="1">
    <source>
        <dbReference type="SAM" id="MobiDB-lite"/>
    </source>
</evidence>
<reference evidence="2 3" key="1">
    <citation type="submission" date="2020-04" db="EMBL/GenBank/DDBJ databases">
        <title>MicrobeNet Type strains.</title>
        <authorList>
            <person name="Nicholson A.C."/>
        </authorList>
    </citation>
    <scope>NUCLEOTIDE SEQUENCE [LARGE SCALE GENOMIC DNA]</scope>
    <source>
        <strain evidence="2 3">DSM 44113</strain>
    </source>
</reference>
<dbReference type="Proteomes" id="UP000582646">
    <property type="component" value="Unassembled WGS sequence"/>
</dbReference>
<gene>
    <name evidence="2" type="ORF">HF999_14225</name>
</gene>
<feature type="region of interest" description="Disordered" evidence="1">
    <location>
        <begin position="43"/>
        <end position="70"/>
    </location>
</feature>
<keyword evidence="3" id="KW-1185">Reference proteome</keyword>